<dbReference type="PIRSF" id="PIRSF029208">
    <property type="entry name" value="Phage_tail_GPU"/>
    <property type="match status" value="1"/>
</dbReference>
<gene>
    <name evidence="1" type="ORF">EV684_101581</name>
</gene>
<dbReference type="EMBL" id="SLXD01000001">
    <property type="protein sequence ID" value="TCP05707.1"/>
    <property type="molecule type" value="Genomic_DNA"/>
</dbReference>
<comment type="caution">
    <text evidence="1">The sequence shown here is derived from an EMBL/GenBank/DDBJ whole genome shotgun (WGS) entry which is preliminary data.</text>
</comment>
<dbReference type="AlphaFoldDB" id="A0A4R2MKW8"/>
<evidence type="ECO:0000313" key="1">
    <source>
        <dbReference type="EMBL" id="TCP05707.1"/>
    </source>
</evidence>
<proteinExistence type="predicted"/>
<dbReference type="RefSeq" id="WP_132644691.1">
    <property type="nucleotide sequence ID" value="NZ_NRRI01000002.1"/>
</dbReference>
<accession>A0A4R2MKW8</accession>
<dbReference type="OrthoDB" id="1550902at2"/>
<dbReference type="Proteomes" id="UP000295106">
    <property type="component" value="Unassembled WGS sequence"/>
</dbReference>
<protein>
    <submittedName>
        <fullName evidence="1">Uncharacterized protein</fullName>
    </submittedName>
</protein>
<evidence type="ECO:0000313" key="2">
    <source>
        <dbReference type="Proteomes" id="UP000295106"/>
    </source>
</evidence>
<dbReference type="InterPro" id="IPR016912">
    <property type="entry name" value="Phage_P2_GpU"/>
</dbReference>
<dbReference type="Pfam" id="PF06995">
    <property type="entry name" value="Phage_P2_GpU"/>
    <property type="match status" value="1"/>
</dbReference>
<organism evidence="1 2">
    <name type="scientific">Rubrivivax gelatinosus</name>
    <name type="common">Rhodocyclus gelatinosus</name>
    <name type="synonym">Rhodopseudomonas gelatinosa</name>
    <dbReference type="NCBI Taxonomy" id="28068"/>
    <lineage>
        <taxon>Bacteria</taxon>
        <taxon>Pseudomonadati</taxon>
        <taxon>Pseudomonadota</taxon>
        <taxon>Betaproteobacteria</taxon>
        <taxon>Burkholderiales</taxon>
        <taxon>Sphaerotilaceae</taxon>
        <taxon>Rubrivivax</taxon>
    </lineage>
</organism>
<reference evidence="1 2" key="1">
    <citation type="submission" date="2019-03" db="EMBL/GenBank/DDBJ databases">
        <title>Genomic Encyclopedia of Type Strains, Phase IV (KMG-IV): sequencing the most valuable type-strain genomes for metagenomic binning, comparative biology and taxonomic classification.</title>
        <authorList>
            <person name="Goeker M."/>
        </authorList>
    </citation>
    <scope>NUCLEOTIDE SEQUENCE [LARGE SCALE GENOMIC DNA]</scope>
    <source>
        <strain evidence="1 2">DSM 1709</strain>
    </source>
</reference>
<dbReference type="InterPro" id="IPR009734">
    <property type="entry name" value="Myoviridae_GpU"/>
</dbReference>
<sequence length="139" mass="15060">MMMGLGQFVFSLQTLAYQELQRRTAWRHASNARVGARAGRQYVGPGDDTITLSGVLVPEVAGKAASLDQLREMANSGKAWPLVDGAGRVYGAYVIEDISETRTLFTDTGVARRIEFGITLQRFDDDLTDSIGQSTATAS</sequence>
<name>A0A4R2MKW8_RUBGE</name>